<dbReference type="InParanoid" id="A0A0C2S8F9"/>
<gene>
    <name evidence="1" type="ORF">M378DRAFT_169916</name>
</gene>
<reference evidence="1 2" key="1">
    <citation type="submission" date="2014-04" db="EMBL/GenBank/DDBJ databases">
        <title>Evolutionary Origins and Diversification of the Mycorrhizal Mutualists.</title>
        <authorList>
            <consortium name="DOE Joint Genome Institute"/>
            <consortium name="Mycorrhizal Genomics Consortium"/>
            <person name="Kohler A."/>
            <person name="Kuo A."/>
            <person name="Nagy L.G."/>
            <person name="Floudas D."/>
            <person name="Copeland A."/>
            <person name="Barry K.W."/>
            <person name="Cichocki N."/>
            <person name="Veneault-Fourrey C."/>
            <person name="LaButti K."/>
            <person name="Lindquist E.A."/>
            <person name="Lipzen A."/>
            <person name="Lundell T."/>
            <person name="Morin E."/>
            <person name="Murat C."/>
            <person name="Riley R."/>
            <person name="Ohm R."/>
            <person name="Sun H."/>
            <person name="Tunlid A."/>
            <person name="Henrissat B."/>
            <person name="Grigoriev I.V."/>
            <person name="Hibbett D.S."/>
            <person name="Martin F."/>
        </authorList>
    </citation>
    <scope>NUCLEOTIDE SEQUENCE [LARGE SCALE GENOMIC DNA]</scope>
    <source>
        <strain evidence="1 2">Koide BX008</strain>
    </source>
</reference>
<proteinExistence type="predicted"/>
<dbReference type="Proteomes" id="UP000054549">
    <property type="component" value="Unassembled WGS sequence"/>
</dbReference>
<dbReference type="EMBL" id="KN818324">
    <property type="protein sequence ID" value="KIL59035.1"/>
    <property type="molecule type" value="Genomic_DNA"/>
</dbReference>
<protein>
    <submittedName>
        <fullName evidence="1">Uncharacterized protein</fullName>
    </submittedName>
</protein>
<sequence>MSEVLITVDRNLERALELANVDVLRKKLERQAETSDKVLADYLSAVRQGVPGALRWWIRSVCLASRSRRRFRFELLLY</sequence>
<accession>A0A0C2S8F9</accession>
<evidence type="ECO:0000313" key="2">
    <source>
        <dbReference type="Proteomes" id="UP000054549"/>
    </source>
</evidence>
<evidence type="ECO:0000313" key="1">
    <source>
        <dbReference type="EMBL" id="KIL59035.1"/>
    </source>
</evidence>
<organism evidence="1 2">
    <name type="scientific">Amanita muscaria (strain Koide BX008)</name>
    <dbReference type="NCBI Taxonomy" id="946122"/>
    <lineage>
        <taxon>Eukaryota</taxon>
        <taxon>Fungi</taxon>
        <taxon>Dikarya</taxon>
        <taxon>Basidiomycota</taxon>
        <taxon>Agaricomycotina</taxon>
        <taxon>Agaricomycetes</taxon>
        <taxon>Agaricomycetidae</taxon>
        <taxon>Agaricales</taxon>
        <taxon>Pluteineae</taxon>
        <taxon>Amanitaceae</taxon>
        <taxon>Amanita</taxon>
    </lineage>
</organism>
<dbReference type="AlphaFoldDB" id="A0A0C2S8F9"/>
<name>A0A0C2S8F9_AMAMK</name>
<dbReference type="HOGENOM" id="CLU_2621500_0_0_1"/>
<keyword evidence="2" id="KW-1185">Reference proteome</keyword>